<protein>
    <recommendedName>
        <fullName evidence="2">Reverse transcriptase domain-containing protein</fullName>
    </recommendedName>
</protein>
<feature type="region of interest" description="Disordered" evidence="1">
    <location>
        <begin position="990"/>
        <end position="1010"/>
    </location>
</feature>
<accession>A0A6N2N409</accession>
<dbReference type="EMBL" id="CAADRP010002124">
    <property type="protein sequence ID" value="VFU61612.1"/>
    <property type="molecule type" value="Genomic_DNA"/>
</dbReference>
<feature type="compositionally biased region" description="Basic and acidic residues" evidence="1">
    <location>
        <begin position="1111"/>
        <end position="1121"/>
    </location>
</feature>
<feature type="region of interest" description="Disordered" evidence="1">
    <location>
        <begin position="445"/>
        <end position="492"/>
    </location>
</feature>
<feature type="region of interest" description="Disordered" evidence="1">
    <location>
        <begin position="1065"/>
        <end position="1143"/>
    </location>
</feature>
<dbReference type="InterPro" id="IPR036691">
    <property type="entry name" value="Endo/exonu/phosph_ase_sf"/>
</dbReference>
<feature type="region of interest" description="Disordered" evidence="1">
    <location>
        <begin position="1274"/>
        <end position="1294"/>
    </location>
</feature>
<dbReference type="PROSITE" id="PS50878">
    <property type="entry name" value="RT_POL"/>
    <property type="match status" value="1"/>
</dbReference>
<dbReference type="GO" id="GO:0003824">
    <property type="term" value="F:catalytic activity"/>
    <property type="evidence" value="ECO:0007669"/>
    <property type="project" value="InterPro"/>
</dbReference>
<dbReference type="CDD" id="cd01650">
    <property type="entry name" value="RT_nLTR_like"/>
    <property type="match status" value="1"/>
</dbReference>
<feature type="compositionally biased region" description="Basic and acidic residues" evidence="1">
    <location>
        <begin position="1072"/>
        <end position="1083"/>
    </location>
</feature>
<reference evidence="3" key="1">
    <citation type="submission" date="2019-03" db="EMBL/GenBank/DDBJ databases">
        <authorList>
            <person name="Mank J."/>
            <person name="Almeida P."/>
        </authorList>
    </citation>
    <scope>NUCLEOTIDE SEQUENCE</scope>
    <source>
        <strain evidence="3">78183</strain>
    </source>
</reference>
<dbReference type="Gene3D" id="3.60.10.10">
    <property type="entry name" value="Endonuclease/exonuclease/phosphatase"/>
    <property type="match status" value="1"/>
</dbReference>
<dbReference type="PANTHER" id="PTHR33047:SF8">
    <property type="entry name" value="REGULATOR OF RDNA TRANSCRIPTION PROTEIN 15"/>
    <property type="match status" value="1"/>
</dbReference>
<dbReference type="Pfam" id="PF00078">
    <property type="entry name" value="RVT_1"/>
    <property type="match status" value="1"/>
</dbReference>
<dbReference type="InterPro" id="IPR052997">
    <property type="entry name" value="RRT15-like"/>
</dbReference>
<gene>
    <name evidence="3" type="ORF">SVIM_LOCUS461341</name>
</gene>
<dbReference type="InterPro" id="IPR000477">
    <property type="entry name" value="RT_dom"/>
</dbReference>
<sequence length="2329" mass="256320">MREPQQLACRAGGVGLAPGLPNSLALPWLPNFSAGIIVLRTDHAYRRPLAPPSRVKFIGQRVERCARGLDGRATRRAVAAGHPEQRGTLSPMNLFCFATSESPSSKPRVRAMLEPMTFLNQYTVPNSVTAESSWHCLRCHHGEIAAMIKTRSNPLSKPRAHAMTCMNQKRAAEFTGIAFAAETADTANPLRASTPAELPLVHRPLLVCPAPGTRVPASVKPCSWRGSGDESERHGAESQWIVAARPLCHLQYPVAYLSRLQRILPAARWELYFKAARAALPPRGLGQRHVPPGPRGPYCSPDSDLEAFSHNPTHGSFAPLAFQPSAMTNSHVPYWWVNNPTLGEFCFTMIGRADIEGSKSNVAMNAWLPQASYPCGNFSDTSSFKFRRSKGSIGHAFTVRIRTGNQNQTSFYPFVPHEISVLVELILGHLPKLHLTMSSARIGRRSGLGSKKRGSAPPPIHGITPTYPTPLKSFHKVGLESSSTGSSFPADSAKPVPLAVVSLDSRQGQWESLGFPLSVPVLSRLFDAGKAPERAVPSPSPGRHATTRSRRGSSSSSPPTADGFGTGTPEPSPQSQSFSRGYGSILPTSLAYIVPSTRGCSPWRPDAVMSTTGRGRHSVLRIFKGRRGRTGHHATCGALPAAGPYLRLSRFQEKITLPEAPADVSGLPNVAVSRHVPDRLTHVQVPFTWNLSPLRPSKFSFEYLLLPPRSAPTAAPPGLAPWVLQRPPRPPTHRGLALAPTAGYSAQLGTVTRLPVHPASPVLLTKNGPLGALDSCTAQRSSRASFAPIPKSDERFARQYRCGPPPEFPLASPRSGIVHHLSGPDRHALTRTLLRRSRSVGGATLEGIPPVSFLAPYGFTRPLTRTHVRLLGPCFKTGRMGSPQADARSAHSTIAATASPQAFQRPGLRPPPRSASVHAPSRSADRLSPFHIRPGRIAGPHPLPSRQFQALFDSLFKVLFIFPSRYLFAIGLSPIFSLGRNLPPDWGCIPKQPDSQTAPRGAAGSSHDGALTLSGAPFQGTWAWSAAEDASPDYNSNAAGARFSSWHFPVRSPLLGESLASLKANARGSGRSRGDKHAHDRVRGSLNHRLSWHRRRGLDFRPTTGGSARETSIRPRPREPRGVGATMRDTQADVPSTRRPRRNLRSKTRWFTGFCNSHQVSHFATFFIDARAEISVAESRSDYHKKKARPDTEATRAGSSHSRRGSLASRVGRRCVPPRHAWTRGAGAPEPSLSCHGFAGRSAGAGFDNDPSAGSPTETLLRLLLPLNDKVQWTSRDVASGEPPTSPRSEHFTGPFNRPVIASNFLGLEGHSPSKKLAAEGHLRIAKKSLHQLRRPCTTTHRIKKELSVFRVPVAAQRVQGRMQSLKGVGQRGQAGKIQCWNVRGLNSPLKQHEVVNLMKKSKVDVCGLLESKLSLSKVLSLQKFRLKKWKFLTNVASSSLARIVVFWNPSSVSVVLVGSSSQGLHVLVKSLVSQVEFHISFVYGLHTIVARRALWDSLRSWCLPGPWMVLGDFNSLLSQDDKLNGSAVSMYETADFNKCCLDLGLSDLSYTGCHFSWSNGSVWSKLDRVLVHFGNQGAFSDHSPVLVRLDPLVPGQRSFKFFNMWASHSDFLHTVSECWQNAVMGSPMFSLCKKLKGLKCPLKQLNRLHFSHISERVSRAESDLDMLQSALHSDPSNPQLVQEDKKMRIQLINLKSSEKMFFGQKLKSLMVPFSSEKEVGAEFVDFFMKLYGSSKPTEPLDQGIVGLGPCLSASDCGLLSAPFSKDDIKAALFGLIIIRRLARMVIPLSSSNRHAVQDFLSSGKMLKQINHSVISLIPKSAHASSPGDFRPISCCNVVYKVISKLLASRLAVALSSIISPMQNAFLGGRAMADNINLVQELLRQYGRKRTSAKSLLKIDFKKAFDSVQWKFLRDLLLSLGFPSGFVHLVMQCVETSSFSVAINGNLYGFFPGKSGIRQGDPLSPYLFITCMEYFSRMLSKATQQSAFRFHPQCEALAVEDFGDVSGLEINPSKSSIFFGGVPDRVRQEIISETGFGVGSFPFKYLGVPLSPHRLLVSQFSPLLRKLEAAVQSWVGKHLSFAGRLELLRSVLYGMVQFWLCIFPIPETVVLQIARICRNFLWTGNVQKSHSALVAWKSICMPRKEGGLGCLALKLVVDAMSSWHAGDNGFAAEAYDHFRVKGREISWDSVVWESWSLPKHSFVLWLAVLGKLRTKDRLHFEQESHGHLFFRCSWTFSFWSSIARWLHLPRRLPTLSSAIRGLAPKKKSMVHRMRRASLSIAVYLLWEERNKRLFDSSTLTIEKLFRRFQVLFFTVFHFHGADHFAIDVG</sequence>
<organism evidence="3">
    <name type="scientific">Salix viminalis</name>
    <name type="common">Common osier</name>
    <name type="synonym">Basket willow</name>
    <dbReference type="NCBI Taxonomy" id="40686"/>
    <lineage>
        <taxon>Eukaryota</taxon>
        <taxon>Viridiplantae</taxon>
        <taxon>Streptophyta</taxon>
        <taxon>Embryophyta</taxon>
        <taxon>Tracheophyta</taxon>
        <taxon>Spermatophyta</taxon>
        <taxon>Magnoliopsida</taxon>
        <taxon>eudicotyledons</taxon>
        <taxon>Gunneridae</taxon>
        <taxon>Pentapetalae</taxon>
        <taxon>rosids</taxon>
        <taxon>fabids</taxon>
        <taxon>Malpighiales</taxon>
        <taxon>Salicaceae</taxon>
        <taxon>Saliceae</taxon>
        <taxon>Salix</taxon>
    </lineage>
</organism>
<evidence type="ECO:0000256" key="1">
    <source>
        <dbReference type="SAM" id="MobiDB-lite"/>
    </source>
</evidence>
<feature type="region of interest" description="Disordered" evidence="1">
    <location>
        <begin position="531"/>
        <end position="580"/>
    </location>
</feature>
<dbReference type="SUPFAM" id="SSF56219">
    <property type="entry name" value="DNase I-like"/>
    <property type="match status" value="1"/>
</dbReference>
<dbReference type="InterPro" id="IPR005135">
    <property type="entry name" value="Endo/exonuclease/phosphatase"/>
</dbReference>
<evidence type="ECO:0000259" key="2">
    <source>
        <dbReference type="PROSITE" id="PS50878"/>
    </source>
</evidence>
<feature type="region of interest" description="Disordered" evidence="1">
    <location>
        <begin position="898"/>
        <end position="925"/>
    </location>
</feature>
<feature type="domain" description="Reverse transcriptase" evidence="2">
    <location>
        <begin position="1799"/>
        <end position="2079"/>
    </location>
</feature>
<feature type="compositionally biased region" description="Polar residues" evidence="1">
    <location>
        <begin position="480"/>
        <end position="489"/>
    </location>
</feature>
<dbReference type="Pfam" id="PF03372">
    <property type="entry name" value="Exo_endo_phos"/>
    <property type="match status" value="1"/>
</dbReference>
<proteinExistence type="predicted"/>
<dbReference type="PANTHER" id="PTHR33047">
    <property type="entry name" value="PROTEIN TAR1"/>
    <property type="match status" value="1"/>
</dbReference>
<name>A0A6N2N409_SALVM</name>
<evidence type="ECO:0000313" key="3">
    <source>
        <dbReference type="EMBL" id="VFU61612.1"/>
    </source>
</evidence>
<feature type="region of interest" description="Disordered" evidence="1">
    <location>
        <begin position="1178"/>
        <end position="1213"/>
    </location>
</feature>